<protein>
    <submittedName>
        <fullName evidence="1">Uncharacterized protein</fullName>
    </submittedName>
</protein>
<gene>
    <name evidence="1" type="ORF">BREU_0832</name>
</gene>
<proteinExistence type="predicted"/>
<evidence type="ECO:0000313" key="2">
    <source>
        <dbReference type="Proteomes" id="UP000028984"/>
    </source>
</evidence>
<keyword evidence="2" id="KW-1185">Reference proteome</keyword>
<dbReference type="Proteomes" id="UP000028984">
    <property type="component" value="Unassembled WGS sequence"/>
</dbReference>
<reference evidence="1 2" key="1">
    <citation type="submission" date="2014-03" db="EMBL/GenBank/DDBJ databases">
        <title>Genomics of Bifidobacteria.</title>
        <authorList>
            <person name="Ventura M."/>
            <person name="Milani C."/>
            <person name="Lugli G.A."/>
        </authorList>
    </citation>
    <scope>NUCLEOTIDE SEQUENCE [LARGE SCALE GENOMIC DNA]</scope>
    <source>
        <strain evidence="1 2">DSM 23975</strain>
    </source>
</reference>
<name>A0A087CXP6_9BIFI</name>
<sequence>MDVLRTPANWLACRLARHPQTAPLFFHGNIPTMGAKTDEPRCNGSDSSKLLHQSMRFHLPAICFSFDSTGIFTELGTQKWRNSNEISFACHLILF</sequence>
<dbReference type="EMBL" id="JGZK01000002">
    <property type="protein sequence ID" value="KFI88046.1"/>
    <property type="molecule type" value="Genomic_DNA"/>
</dbReference>
<evidence type="ECO:0000313" key="1">
    <source>
        <dbReference type="EMBL" id="KFI88046.1"/>
    </source>
</evidence>
<dbReference type="AlphaFoldDB" id="A0A087CXP6"/>
<dbReference type="RefSeq" id="WP_156100213.1">
    <property type="nucleotide sequence ID" value="NZ_JGZK01000002.1"/>
</dbReference>
<comment type="caution">
    <text evidence="1">The sequence shown here is derived from an EMBL/GenBank/DDBJ whole genome shotgun (WGS) entry which is preliminary data.</text>
</comment>
<organism evidence="1 2">
    <name type="scientific">Bifidobacterium reuteri DSM 23975</name>
    <dbReference type="NCBI Taxonomy" id="1437610"/>
    <lineage>
        <taxon>Bacteria</taxon>
        <taxon>Bacillati</taxon>
        <taxon>Actinomycetota</taxon>
        <taxon>Actinomycetes</taxon>
        <taxon>Bifidobacteriales</taxon>
        <taxon>Bifidobacteriaceae</taxon>
        <taxon>Bifidobacterium</taxon>
    </lineage>
</organism>
<accession>A0A087CXP6</accession>